<evidence type="ECO:0000256" key="7">
    <source>
        <dbReference type="SAM" id="Phobius"/>
    </source>
</evidence>
<dbReference type="SMART" id="SM00382">
    <property type="entry name" value="AAA"/>
    <property type="match status" value="1"/>
</dbReference>
<dbReference type="Proteomes" id="UP001596058">
    <property type="component" value="Unassembled WGS sequence"/>
</dbReference>
<keyword evidence="6 7" id="KW-0472">Membrane</keyword>
<evidence type="ECO:0000256" key="3">
    <source>
        <dbReference type="ARBA" id="ARBA00022741"/>
    </source>
</evidence>
<proteinExistence type="predicted"/>
<evidence type="ECO:0000259" key="8">
    <source>
        <dbReference type="PROSITE" id="PS50893"/>
    </source>
</evidence>
<accession>A0ABW1CVA1</accession>
<keyword evidence="2 7" id="KW-0812">Transmembrane</keyword>
<feature type="transmembrane region" description="Helical" evidence="7">
    <location>
        <begin position="254"/>
        <end position="276"/>
    </location>
</feature>
<dbReference type="InterPro" id="IPR036640">
    <property type="entry name" value="ABC1_TM_sf"/>
</dbReference>
<dbReference type="PROSITE" id="PS00211">
    <property type="entry name" value="ABC_TRANSPORTER_1"/>
    <property type="match status" value="1"/>
</dbReference>
<evidence type="ECO:0000256" key="1">
    <source>
        <dbReference type="ARBA" id="ARBA00004651"/>
    </source>
</evidence>
<evidence type="ECO:0000259" key="9">
    <source>
        <dbReference type="PROSITE" id="PS50929"/>
    </source>
</evidence>
<organism evidence="10 11">
    <name type="scientific">Nonomuraea insulae</name>
    <dbReference type="NCBI Taxonomy" id="1616787"/>
    <lineage>
        <taxon>Bacteria</taxon>
        <taxon>Bacillati</taxon>
        <taxon>Actinomycetota</taxon>
        <taxon>Actinomycetes</taxon>
        <taxon>Streptosporangiales</taxon>
        <taxon>Streptosporangiaceae</taxon>
        <taxon>Nonomuraea</taxon>
    </lineage>
</organism>
<keyword evidence="4 10" id="KW-0067">ATP-binding</keyword>
<dbReference type="InterPro" id="IPR027417">
    <property type="entry name" value="P-loop_NTPase"/>
</dbReference>
<dbReference type="InterPro" id="IPR003593">
    <property type="entry name" value="AAA+_ATPase"/>
</dbReference>
<dbReference type="SUPFAM" id="SSF52540">
    <property type="entry name" value="P-loop containing nucleoside triphosphate hydrolases"/>
    <property type="match status" value="1"/>
</dbReference>
<dbReference type="Pfam" id="PF00664">
    <property type="entry name" value="ABC_membrane"/>
    <property type="match status" value="1"/>
</dbReference>
<dbReference type="Gene3D" id="1.20.1560.10">
    <property type="entry name" value="ABC transporter type 1, transmembrane domain"/>
    <property type="match status" value="1"/>
</dbReference>
<gene>
    <name evidence="10" type="ORF">ACFPZ3_33230</name>
</gene>
<comment type="subcellular location">
    <subcellularLocation>
        <location evidence="1">Cell membrane</location>
        <topology evidence="1">Multi-pass membrane protein</topology>
    </subcellularLocation>
</comment>
<evidence type="ECO:0000313" key="11">
    <source>
        <dbReference type="Proteomes" id="UP001596058"/>
    </source>
</evidence>
<dbReference type="PROSITE" id="PS50893">
    <property type="entry name" value="ABC_TRANSPORTER_2"/>
    <property type="match status" value="1"/>
</dbReference>
<dbReference type="PANTHER" id="PTHR43394">
    <property type="entry name" value="ATP-DEPENDENT PERMEASE MDL1, MITOCHONDRIAL"/>
    <property type="match status" value="1"/>
</dbReference>
<feature type="transmembrane region" description="Helical" evidence="7">
    <location>
        <begin position="171"/>
        <end position="190"/>
    </location>
</feature>
<dbReference type="PROSITE" id="PS50929">
    <property type="entry name" value="ABC_TM1F"/>
    <property type="match status" value="1"/>
</dbReference>
<feature type="transmembrane region" description="Helical" evidence="7">
    <location>
        <begin position="72"/>
        <end position="93"/>
    </location>
</feature>
<dbReference type="GO" id="GO:0005524">
    <property type="term" value="F:ATP binding"/>
    <property type="evidence" value="ECO:0007669"/>
    <property type="project" value="UniProtKB-KW"/>
</dbReference>
<dbReference type="InterPro" id="IPR011527">
    <property type="entry name" value="ABC1_TM_dom"/>
</dbReference>
<keyword evidence="11" id="KW-1185">Reference proteome</keyword>
<dbReference type="SUPFAM" id="SSF90123">
    <property type="entry name" value="ABC transporter transmembrane region"/>
    <property type="match status" value="1"/>
</dbReference>
<feature type="transmembrane region" description="Helical" evidence="7">
    <location>
        <begin position="146"/>
        <end position="165"/>
    </location>
</feature>
<evidence type="ECO:0000256" key="6">
    <source>
        <dbReference type="ARBA" id="ARBA00023136"/>
    </source>
</evidence>
<dbReference type="EMBL" id="JBHSPA010000040">
    <property type="protein sequence ID" value="MFC5828756.1"/>
    <property type="molecule type" value="Genomic_DNA"/>
</dbReference>
<keyword evidence="3" id="KW-0547">Nucleotide-binding</keyword>
<dbReference type="CDD" id="cd18547">
    <property type="entry name" value="ABC_6TM_Tm288_like"/>
    <property type="match status" value="1"/>
</dbReference>
<comment type="caution">
    <text evidence="10">The sequence shown here is derived from an EMBL/GenBank/DDBJ whole genome shotgun (WGS) entry which is preliminary data.</text>
</comment>
<sequence length="592" mass="63064">MKPDRRPAAGTGRRLIGLVRPELRLAGAGALLGLIATALTVTGPLLLGRATDLIVYGVGHGGVDMASLARQLLTAVGVFAMASVCAWGQLWLTGEMVARTASRLRERVGAKLDRLPLAYLDSQPRGDVLSRTTNDVETLSQALNQILGQLLTPFLTVIGVTVMMVRIAPDLAVVVLLTVPASMVVAGAIAKRTRPQFTAQAEAMGAVNAYVDEMITGQSLVKVFGREREIATTFDRYNQTLYGAARKAQMLSGFMAPGMFFIAGLGFIAVAVVGGLKVAAGTLTVGLVQAFIQYAQQFNQPIGQLASMANLIQSGLASASRVFEFLDAPEERPDPEGDPRRDTPRGRVAFEQVSFRYTPSTPLIEDLSLTVPPGSTVAIVGPTGAGKSTLVNLIMRFYEVTSGRITVDGIDIATLPRAELRGRIGMVLQDPWLFNGTIAANIAYGADDVPREKVVEAAMATRADHFIRTLPDGYDTVIDEEGSNISAGEKQLITIARAFLGNPAILILDEATSAVDTRTEALIQHGMASLRVGRTGFVIAHRLSTIRDADTILVMDSGSIVEHGTHDQLLAARGTYARLHASQFTSGRGDDS</sequence>
<feature type="transmembrane region" description="Helical" evidence="7">
    <location>
        <begin position="23"/>
        <end position="47"/>
    </location>
</feature>
<reference evidence="11" key="1">
    <citation type="journal article" date="2019" name="Int. J. Syst. Evol. Microbiol.">
        <title>The Global Catalogue of Microorganisms (GCM) 10K type strain sequencing project: providing services to taxonomists for standard genome sequencing and annotation.</title>
        <authorList>
            <consortium name="The Broad Institute Genomics Platform"/>
            <consortium name="The Broad Institute Genome Sequencing Center for Infectious Disease"/>
            <person name="Wu L."/>
            <person name="Ma J."/>
        </authorList>
    </citation>
    <scope>NUCLEOTIDE SEQUENCE [LARGE SCALE GENOMIC DNA]</scope>
    <source>
        <strain evidence="11">CCUG 53903</strain>
    </source>
</reference>
<dbReference type="InterPro" id="IPR039421">
    <property type="entry name" value="Type_1_exporter"/>
</dbReference>
<dbReference type="Gene3D" id="3.40.50.300">
    <property type="entry name" value="P-loop containing nucleotide triphosphate hydrolases"/>
    <property type="match status" value="1"/>
</dbReference>
<dbReference type="InterPro" id="IPR003439">
    <property type="entry name" value="ABC_transporter-like_ATP-bd"/>
</dbReference>
<dbReference type="InterPro" id="IPR017871">
    <property type="entry name" value="ABC_transporter-like_CS"/>
</dbReference>
<feature type="domain" description="ABC transmembrane type-1" evidence="9">
    <location>
        <begin position="28"/>
        <end position="314"/>
    </location>
</feature>
<keyword evidence="5 7" id="KW-1133">Transmembrane helix</keyword>
<dbReference type="CDD" id="cd03254">
    <property type="entry name" value="ABCC_Glucan_exporter_like"/>
    <property type="match status" value="1"/>
</dbReference>
<dbReference type="RefSeq" id="WP_379518256.1">
    <property type="nucleotide sequence ID" value="NZ_JBHSPA010000040.1"/>
</dbReference>
<dbReference type="Pfam" id="PF00005">
    <property type="entry name" value="ABC_tran"/>
    <property type="match status" value="1"/>
</dbReference>
<evidence type="ECO:0000256" key="5">
    <source>
        <dbReference type="ARBA" id="ARBA00022989"/>
    </source>
</evidence>
<feature type="domain" description="ABC transporter" evidence="8">
    <location>
        <begin position="348"/>
        <end position="582"/>
    </location>
</feature>
<name>A0ABW1CVA1_9ACTN</name>
<evidence type="ECO:0000256" key="2">
    <source>
        <dbReference type="ARBA" id="ARBA00022692"/>
    </source>
</evidence>
<evidence type="ECO:0000313" key="10">
    <source>
        <dbReference type="EMBL" id="MFC5828756.1"/>
    </source>
</evidence>
<dbReference type="PANTHER" id="PTHR43394:SF1">
    <property type="entry name" value="ATP-BINDING CASSETTE SUB-FAMILY B MEMBER 10, MITOCHONDRIAL"/>
    <property type="match status" value="1"/>
</dbReference>
<evidence type="ECO:0000256" key="4">
    <source>
        <dbReference type="ARBA" id="ARBA00022840"/>
    </source>
</evidence>
<protein>
    <submittedName>
        <fullName evidence="10">ABC transporter ATP-binding protein</fullName>
    </submittedName>
</protein>